<dbReference type="Proteomes" id="UP001358417">
    <property type="component" value="Unassembled WGS sequence"/>
</dbReference>
<protein>
    <recommendedName>
        <fullName evidence="1">DJ-1/PfpI domain-containing protein</fullName>
    </recommendedName>
</protein>
<dbReference type="Pfam" id="PF01965">
    <property type="entry name" value="DJ-1_PfpI"/>
    <property type="match status" value="1"/>
</dbReference>
<name>A0AAV9N4H7_9EURO</name>
<dbReference type="PANTHER" id="PTHR43130">
    <property type="entry name" value="ARAC-FAMILY TRANSCRIPTIONAL REGULATOR"/>
    <property type="match status" value="1"/>
</dbReference>
<evidence type="ECO:0000259" key="1">
    <source>
        <dbReference type="Pfam" id="PF01965"/>
    </source>
</evidence>
<sequence length="242" mass="26355">MASTSSPVDLSNPGRRLRVGVILVNSKTEILDVAPVDIFSGISKAFLPNLPGFMMSDKMRDEALDVEFFWVNESGDHAELTGGMSVKPTHTFETCPPLDIALMGAHDAGYMLSPGEIAFIRKTHDDCAAFIAICGGFLCVLQAGLLAGKTATAPRPFVAHLRNSNPEVNWVEKRYVRDGKIWTSGALLNGVDLVAAFAEEFWGGGVGKGKEKAEPNDLVEFSLRLGAYPRRDVEYRDVPWVI</sequence>
<dbReference type="Gene3D" id="3.40.50.880">
    <property type="match status" value="1"/>
</dbReference>
<dbReference type="InterPro" id="IPR002818">
    <property type="entry name" value="DJ-1/PfpI"/>
</dbReference>
<dbReference type="InterPro" id="IPR052158">
    <property type="entry name" value="INH-QAR"/>
</dbReference>
<evidence type="ECO:0000313" key="3">
    <source>
        <dbReference type="Proteomes" id="UP001358417"/>
    </source>
</evidence>
<reference evidence="2 3" key="1">
    <citation type="submission" date="2023-08" db="EMBL/GenBank/DDBJ databases">
        <title>Black Yeasts Isolated from many extreme environments.</title>
        <authorList>
            <person name="Coleine C."/>
            <person name="Stajich J.E."/>
            <person name="Selbmann L."/>
        </authorList>
    </citation>
    <scope>NUCLEOTIDE SEQUENCE [LARGE SCALE GENOMIC DNA]</scope>
    <source>
        <strain evidence="2 3">CCFEE 5792</strain>
    </source>
</reference>
<feature type="domain" description="DJ-1/PfpI" evidence="1">
    <location>
        <begin position="75"/>
        <end position="195"/>
    </location>
</feature>
<dbReference type="InterPro" id="IPR029062">
    <property type="entry name" value="Class_I_gatase-like"/>
</dbReference>
<dbReference type="AlphaFoldDB" id="A0AAV9N4H7"/>
<dbReference type="SUPFAM" id="SSF52317">
    <property type="entry name" value="Class I glutamine amidotransferase-like"/>
    <property type="match status" value="1"/>
</dbReference>
<dbReference type="EMBL" id="JAVRRD010000024">
    <property type="protein sequence ID" value="KAK5047709.1"/>
    <property type="molecule type" value="Genomic_DNA"/>
</dbReference>
<accession>A0AAV9N4H7</accession>
<keyword evidence="3" id="KW-1185">Reference proteome</keyword>
<proteinExistence type="predicted"/>
<organism evidence="2 3">
    <name type="scientific">Exophiala bonariae</name>
    <dbReference type="NCBI Taxonomy" id="1690606"/>
    <lineage>
        <taxon>Eukaryota</taxon>
        <taxon>Fungi</taxon>
        <taxon>Dikarya</taxon>
        <taxon>Ascomycota</taxon>
        <taxon>Pezizomycotina</taxon>
        <taxon>Eurotiomycetes</taxon>
        <taxon>Chaetothyriomycetidae</taxon>
        <taxon>Chaetothyriales</taxon>
        <taxon>Herpotrichiellaceae</taxon>
        <taxon>Exophiala</taxon>
    </lineage>
</organism>
<comment type="caution">
    <text evidence="2">The sequence shown here is derived from an EMBL/GenBank/DDBJ whole genome shotgun (WGS) entry which is preliminary data.</text>
</comment>
<dbReference type="RefSeq" id="XP_064703236.1">
    <property type="nucleotide sequence ID" value="XM_064849935.1"/>
</dbReference>
<dbReference type="GeneID" id="89974546"/>
<dbReference type="PANTHER" id="PTHR43130:SF7">
    <property type="entry name" value="DJ-1_PFPI DOMAIN-CONTAINING PROTEIN"/>
    <property type="match status" value="1"/>
</dbReference>
<evidence type="ECO:0000313" key="2">
    <source>
        <dbReference type="EMBL" id="KAK5047709.1"/>
    </source>
</evidence>
<gene>
    <name evidence="2" type="ORF">LTR84_006374</name>
</gene>